<sequence>MANEAAGSQVEELTRHIVGEGIDLGEVASYVASISYAKYQATANSADIDDAIQSAVISVSETSEHSLVVKRLYVLGMMLEERFERTDSMEDLEKAVEISHRVIGSIPENHPDRAAYLTSLGSRLRIRYERIGDIVDLEEAIQALQQSVNLTLEGHDRTARLNDLANMFSLRYQRKGETRDLEEAIRLARYLVDSTLEDDPNRAAILNNLGNKLASRFERTGEMHDLEDAIRMIQQAVDSTMDDRNRALWLNNLGNNLVRRYERTRNMQDLDDAMKALQQVLDLTPESHQNRAAYLNNLGLAFEKRYKQTAEIQDLEEAVRVTRKAVDSTPEDHPSRVAWLNNFGVLLVNRYEATEEARYLEEAIQVAQKAVDLTPEDHPQRAAWLNNLGNHLSRRYEITGETGMLEAAIRIAQQAVDLTPESQADRAVSLSNLGDMLESRYKRTGEVRDLEESIRMAEQAVHSIPSDHPDLADLSYTLQRRFKVKDERPNTLIYGYKPLDPFKHEIRLLNLLPAASGDVIACSLFHASLDDNPQYAALSYVWGDTKDKHTILLDGTPFTVTRNLEIVLRRMRSRNLTQPLWVDAVCINQNDVVEKGHQIQNMRSIYQKAFAVFGWLGEADADTHLAMRLIEAIGSEEVGVDTALDASATRADIGDISPNEKDDLDSDFWKAVVKLLKRPYWRRGWIVQELAVAQPANILLGCGTYWTPWLFLVTTASKRVRLLRQGQASAILGDTGGGYETTASIVLAFHTKGHLSIGELLRHSRNHHTTEPHDRLYAFLGLMNDRDRSAFPPDYSKPISQLSAELVKHAIEVEGNLDALHMYRTHMHQTPSWVPQITTPMSGEDSWHLLDTEYCASGGTQAVVGFSTDLGTITIRGFTVDTIASCEGPFDSKEVLFTKLLCTQEFQDAALSAMMSQGQPDTFEGMEEIIWRTLVADRAWDLLSLESSSFRDMYRLISSRSQKLAEMDTAGVDINELMKYLAVDVLPYVMGTEAALLGRCFATTRGGRIATAPPATRNGDLLCVLYGGSVVHVLREEEDHYILVGEAYVYDLMNGQAIQAYQSGESELQEQDFTIW</sequence>
<dbReference type="InterPro" id="IPR010730">
    <property type="entry name" value="HET"/>
</dbReference>
<evidence type="ECO:0000259" key="1">
    <source>
        <dbReference type="Pfam" id="PF06985"/>
    </source>
</evidence>
<dbReference type="Gene3D" id="1.25.40.10">
    <property type="entry name" value="Tetratricopeptide repeat domain"/>
    <property type="match status" value="3"/>
</dbReference>
<dbReference type="PANTHER" id="PTHR24148:SF64">
    <property type="entry name" value="HETEROKARYON INCOMPATIBILITY DOMAIN-CONTAINING PROTEIN"/>
    <property type="match status" value="1"/>
</dbReference>
<dbReference type="AlphaFoldDB" id="F9FGH1"/>
<proteinExistence type="predicted"/>
<protein>
    <recommendedName>
        <fullName evidence="1">Heterokaryon incompatibility domain-containing protein</fullName>
    </recommendedName>
</protein>
<dbReference type="SUPFAM" id="SSF48452">
    <property type="entry name" value="TPR-like"/>
    <property type="match status" value="1"/>
</dbReference>
<feature type="domain" description="Heterokaryon incompatibility" evidence="1">
    <location>
        <begin position="535"/>
        <end position="689"/>
    </location>
</feature>
<dbReference type="Pfam" id="PF13374">
    <property type="entry name" value="TPR_10"/>
    <property type="match status" value="4"/>
</dbReference>
<dbReference type="SUPFAM" id="SSF81901">
    <property type="entry name" value="HCP-like"/>
    <property type="match status" value="1"/>
</dbReference>
<dbReference type="Pfam" id="PF26639">
    <property type="entry name" value="Het-6_barrel"/>
    <property type="match status" value="1"/>
</dbReference>
<evidence type="ECO:0000313" key="2">
    <source>
        <dbReference type="EMBL" id="EGU83987.1"/>
    </source>
</evidence>
<organism evidence="2">
    <name type="scientific">Fusarium oxysporum (strain Fo5176)</name>
    <name type="common">Fusarium vascular wilt</name>
    <dbReference type="NCBI Taxonomy" id="660025"/>
    <lineage>
        <taxon>Eukaryota</taxon>
        <taxon>Fungi</taxon>
        <taxon>Dikarya</taxon>
        <taxon>Ascomycota</taxon>
        <taxon>Pezizomycotina</taxon>
        <taxon>Sordariomycetes</taxon>
        <taxon>Hypocreomycetidae</taxon>
        <taxon>Hypocreales</taxon>
        <taxon>Nectriaceae</taxon>
        <taxon>Fusarium</taxon>
        <taxon>Fusarium oxysporum species complex</taxon>
    </lineage>
</organism>
<dbReference type="PANTHER" id="PTHR24148">
    <property type="entry name" value="ANKYRIN REPEAT DOMAIN-CONTAINING PROTEIN 39 HOMOLOG-RELATED"/>
    <property type="match status" value="1"/>
</dbReference>
<accession>F9FGH1</accession>
<comment type="caution">
    <text evidence="2">The sequence shown here is derived from an EMBL/GenBank/DDBJ whole genome shotgun (WGS) entry which is preliminary data.</text>
</comment>
<dbReference type="STRING" id="660025.F9FGH1"/>
<dbReference type="Pfam" id="PF06985">
    <property type="entry name" value="HET"/>
    <property type="match status" value="1"/>
</dbReference>
<dbReference type="EMBL" id="AFQF01001736">
    <property type="protein sequence ID" value="EGU83987.1"/>
    <property type="molecule type" value="Genomic_DNA"/>
</dbReference>
<reference evidence="2" key="1">
    <citation type="journal article" date="2012" name="Mol. Plant Microbe Interact.">
        <title>A highly conserved effector in Fusarium oxysporum is required for full virulence on Arabidopsis.</title>
        <authorList>
            <person name="Thatcher L.F."/>
            <person name="Gardiner D.M."/>
            <person name="Kazan K."/>
            <person name="Manners J."/>
        </authorList>
    </citation>
    <scope>NUCLEOTIDE SEQUENCE [LARGE SCALE GENOMIC DNA]</scope>
    <source>
        <strain evidence="2">Fo5176</strain>
    </source>
</reference>
<dbReference type="InterPro" id="IPR052895">
    <property type="entry name" value="HetReg/Transcr_Mod"/>
</dbReference>
<gene>
    <name evidence="2" type="ORF">FOXB_05500</name>
</gene>
<dbReference type="InterPro" id="IPR011990">
    <property type="entry name" value="TPR-like_helical_dom_sf"/>
</dbReference>
<name>F9FGH1_FUSOF</name>